<organism evidence="2">
    <name type="scientific">Noccaea caerulescens</name>
    <name type="common">Alpine penny-cress</name>
    <name type="synonym">Thlaspi caerulescens</name>
    <dbReference type="NCBI Taxonomy" id="107243"/>
    <lineage>
        <taxon>Eukaryota</taxon>
        <taxon>Viridiplantae</taxon>
        <taxon>Streptophyta</taxon>
        <taxon>Embryophyta</taxon>
        <taxon>Tracheophyta</taxon>
        <taxon>Spermatophyta</taxon>
        <taxon>Magnoliopsida</taxon>
        <taxon>eudicotyledons</taxon>
        <taxon>Gunneridae</taxon>
        <taxon>Pentapetalae</taxon>
        <taxon>rosids</taxon>
        <taxon>malvids</taxon>
        <taxon>Brassicales</taxon>
        <taxon>Brassicaceae</taxon>
        <taxon>Coluteocarpeae</taxon>
        <taxon>Noccaea</taxon>
    </lineage>
</organism>
<dbReference type="InterPro" id="IPR002156">
    <property type="entry name" value="RNaseH_domain"/>
</dbReference>
<dbReference type="AlphaFoldDB" id="A0A1J3K6H0"/>
<name>A0A1J3K6H0_NOCCA</name>
<proteinExistence type="predicted"/>
<evidence type="ECO:0000259" key="1">
    <source>
        <dbReference type="Pfam" id="PF13456"/>
    </source>
</evidence>
<dbReference type="GO" id="GO:0004523">
    <property type="term" value="F:RNA-DNA hybrid ribonuclease activity"/>
    <property type="evidence" value="ECO:0007669"/>
    <property type="project" value="InterPro"/>
</dbReference>
<protein>
    <recommendedName>
        <fullName evidence="1">RNase H type-1 domain-containing protein</fullName>
    </recommendedName>
</protein>
<dbReference type="GO" id="GO:0003676">
    <property type="term" value="F:nucleic acid binding"/>
    <property type="evidence" value="ECO:0007669"/>
    <property type="project" value="InterPro"/>
</dbReference>
<gene>
    <name evidence="2" type="ORF">MP_TR15233_c1_g1_i1_g.43660</name>
</gene>
<dbReference type="EMBL" id="GEVM01005841">
    <property type="protein sequence ID" value="JAV00098.1"/>
    <property type="molecule type" value="Transcribed_RNA"/>
</dbReference>
<sequence>MGASNLRRGLSSLQTELEALVWARQSMFQHNKRTMYFETDCSNVVKMVGFLDFIGRDRQMQKKKFFFCSIMHISRTNNTKTDKLAQSA</sequence>
<accession>A0A1J3K6H0</accession>
<reference evidence="2" key="1">
    <citation type="submission" date="2016-07" db="EMBL/GenBank/DDBJ databases">
        <title>De novo transcriptome assembly of four accessions of the metal hyperaccumulator plant Noccaea caerulescens.</title>
        <authorList>
            <person name="Blande D."/>
            <person name="Halimaa P."/>
            <person name="Tervahauta A.I."/>
            <person name="Aarts M.G."/>
            <person name="Karenlampi S.O."/>
        </authorList>
    </citation>
    <scope>NUCLEOTIDE SEQUENCE</scope>
</reference>
<evidence type="ECO:0000313" key="2">
    <source>
        <dbReference type="EMBL" id="JAV00098.1"/>
    </source>
</evidence>
<feature type="domain" description="RNase H type-1" evidence="1">
    <location>
        <begin position="3"/>
        <end position="88"/>
    </location>
</feature>
<dbReference type="Pfam" id="PF13456">
    <property type="entry name" value="RVT_3"/>
    <property type="match status" value="1"/>
</dbReference>